<keyword evidence="2" id="KW-1185">Reference proteome</keyword>
<comment type="caution">
    <text evidence="1">The sequence shown here is derived from an EMBL/GenBank/DDBJ whole genome shotgun (WGS) entry which is preliminary data.</text>
</comment>
<reference evidence="1" key="1">
    <citation type="journal article" date="2023" name="Plant J.">
        <title>Genome sequences and population genomics provide insights into the demographic history, inbreeding, and mutation load of two 'living fossil' tree species of Dipteronia.</title>
        <authorList>
            <person name="Feng Y."/>
            <person name="Comes H.P."/>
            <person name="Chen J."/>
            <person name="Zhu S."/>
            <person name="Lu R."/>
            <person name="Zhang X."/>
            <person name="Li P."/>
            <person name="Qiu J."/>
            <person name="Olsen K.M."/>
            <person name="Qiu Y."/>
        </authorList>
    </citation>
    <scope>NUCLEOTIDE SEQUENCE</scope>
    <source>
        <strain evidence="1">NBL</strain>
    </source>
</reference>
<dbReference type="AlphaFoldDB" id="A0AAE0AQK3"/>
<dbReference type="Proteomes" id="UP001281410">
    <property type="component" value="Unassembled WGS sequence"/>
</dbReference>
<proteinExistence type="predicted"/>
<protein>
    <recommendedName>
        <fullName evidence="3">RNase H type-1 domain-containing protein</fullName>
    </recommendedName>
</protein>
<gene>
    <name evidence="1" type="ORF">Dsin_009193</name>
</gene>
<evidence type="ECO:0000313" key="2">
    <source>
        <dbReference type="Proteomes" id="UP001281410"/>
    </source>
</evidence>
<accession>A0AAE0AQK3</accession>
<evidence type="ECO:0008006" key="3">
    <source>
        <dbReference type="Google" id="ProtNLM"/>
    </source>
</evidence>
<dbReference type="EMBL" id="JANJYJ010000003">
    <property type="protein sequence ID" value="KAK3222168.1"/>
    <property type="molecule type" value="Genomic_DNA"/>
</dbReference>
<name>A0AAE0AQK3_9ROSI</name>
<evidence type="ECO:0000313" key="1">
    <source>
        <dbReference type="EMBL" id="KAK3222168.1"/>
    </source>
</evidence>
<sequence>MWPPQHPTSSSVPDIGDGSSVFIYKVKCLPRSSTFRVISPCTLGEDAVICDLKLPTGGWDVKLVRDSFLPDDANLILSLPFSNSVTADSLLWHFEKLGGNTVCSGYRVGCYMMLNPSSSGLSKLESWWKFLWLLKIPSKFLDFLESCKNQQKLEEVEVLCIIIWHVWCRRNGLVHKSGFLPDSDVVPWAYSFLSEFQITSSKNPEAATLSLGKVGIGVIIRDADWKVIASSAQVELAGFSPEVAEVVVLLRVLQLLEHFLNYSVKFVLRKANMVAHGLSKLGLSVVSDLFWLEDFPHYVAFAILGNCPNQM</sequence>
<organism evidence="1 2">
    <name type="scientific">Dipteronia sinensis</name>
    <dbReference type="NCBI Taxonomy" id="43782"/>
    <lineage>
        <taxon>Eukaryota</taxon>
        <taxon>Viridiplantae</taxon>
        <taxon>Streptophyta</taxon>
        <taxon>Embryophyta</taxon>
        <taxon>Tracheophyta</taxon>
        <taxon>Spermatophyta</taxon>
        <taxon>Magnoliopsida</taxon>
        <taxon>eudicotyledons</taxon>
        <taxon>Gunneridae</taxon>
        <taxon>Pentapetalae</taxon>
        <taxon>rosids</taxon>
        <taxon>malvids</taxon>
        <taxon>Sapindales</taxon>
        <taxon>Sapindaceae</taxon>
        <taxon>Hippocastanoideae</taxon>
        <taxon>Acereae</taxon>
        <taxon>Dipteronia</taxon>
    </lineage>
</organism>